<dbReference type="InterPro" id="IPR043150">
    <property type="entry name" value="Phytochrome_PHY_sf"/>
</dbReference>
<evidence type="ECO:0000256" key="1">
    <source>
        <dbReference type="ARBA" id="ARBA00000085"/>
    </source>
</evidence>
<dbReference type="SUPFAM" id="SSF47384">
    <property type="entry name" value="Homodimeric domain of signal transducing histidine kinase"/>
    <property type="match status" value="1"/>
</dbReference>
<dbReference type="InterPro" id="IPR003661">
    <property type="entry name" value="HisK_dim/P_dom"/>
</dbReference>
<protein>
    <recommendedName>
        <fullName evidence="3">histidine kinase</fullName>
        <ecNumber evidence="3">2.7.13.3</ecNumber>
    </recommendedName>
</protein>
<evidence type="ECO:0000256" key="2">
    <source>
        <dbReference type="ARBA" id="ARBA00006402"/>
    </source>
</evidence>
<dbReference type="GO" id="GO:0009584">
    <property type="term" value="P:detection of visible light"/>
    <property type="evidence" value="ECO:0007669"/>
    <property type="project" value="InterPro"/>
</dbReference>
<evidence type="ECO:0000256" key="5">
    <source>
        <dbReference type="ARBA" id="ARBA00022553"/>
    </source>
</evidence>
<keyword evidence="10" id="KW-0675">Receptor</keyword>
<keyword evidence="13" id="KW-0067">ATP-binding</keyword>
<dbReference type="InterPro" id="IPR035965">
    <property type="entry name" value="PAS-like_dom_sf"/>
</dbReference>
<dbReference type="PANTHER" id="PTHR43304">
    <property type="entry name" value="PHYTOCHROME-LIKE PROTEIN CPH1"/>
    <property type="match status" value="1"/>
</dbReference>
<evidence type="ECO:0000256" key="7">
    <source>
        <dbReference type="ARBA" id="ARBA00022679"/>
    </source>
</evidence>
<dbReference type="SMART" id="SM00065">
    <property type="entry name" value="GAF"/>
    <property type="match status" value="1"/>
</dbReference>
<dbReference type="SUPFAM" id="SSF55785">
    <property type="entry name" value="PYP-like sensor domain (PAS domain)"/>
    <property type="match status" value="1"/>
</dbReference>
<dbReference type="InterPro" id="IPR013515">
    <property type="entry name" value="Phytochrome_cen-reg"/>
</dbReference>
<dbReference type="InterPro" id="IPR036890">
    <property type="entry name" value="HATPase_C_sf"/>
</dbReference>
<dbReference type="RefSeq" id="WP_313986558.1">
    <property type="nucleotide sequence ID" value="NZ_JASJOS010000016.1"/>
</dbReference>
<dbReference type="SUPFAM" id="SSF55874">
    <property type="entry name" value="ATPase domain of HSP90 chaperone/DNA topoisomerase II/histidine kinase"/>
    <property type="match status" value="1"/>
</dbReference>
<keyword evidence="5" id="KW-0597">Phosphoprotein</keyword>
<evidence type="ECO:0000256" key="9">
    <source>
        <dbReference type="ARBA" id="ARBA00022991"/>
    </source>
</evidence>
<evidence type="ECO:0000256" key="10">
    <source>
        <dbReference type="ARBA" id="ARBA00023170"/>
    </source>
</evidence>
<dbReference type="InterPro" id="IPR004358">
    <property type="entry name" value="Sig_transdc_His_kin-like_C"/>
</dbReference>
<dbReference type="Pfam" id="PF00512">
    <property type="entry name" value="HisKA"/>
    <property type="match status" value="1"/>
</dbReference>
<dbReference type="Pfam" id="PF01590">
    <property type="entry name" value="GAF"/>
    <property type="match status" value="1"/>
</dbReference>
<accession>A0AAE3UBW0</accession>
<evidence type="ECO:0000313" key="14">
    <source>
        <dbReference type="Proteomes" id="UP001241110"/>
    </source>
</evidence>
<dbReference type="AlphaFoldDB" id="A0AAE3UBW0"/>
<dbReference type="PANTHER" id="PTHR43304:SF1">
    <property type="entry name" value="PAC DOMAIN-CONTAINING PROTEIN"/>
    <property type="match status" value="1"/>
</dbReference>
<keyword evidence="6" id="KW-0716">Sensory transduction</keyword>
<keyword evidence="4" id="KW-0600">Photoreceptor protein</keyword>
<dbReference type="Pfam" id="PF00360">
    <property type="entry name" value="PHY"/>
    <property type="match status" value="1"/>
</dbReference>
<dbReference type="GO" id="GO:0006355">
    <property type="term" value="P:regulation of DNA-templated transcription"/>
    <property type="evidence" value="ECO:0007669"/>
    <property type="project" value="InterPro"/>
</dbReference>
<dbReference type="PROSITE" id="PS50109">
    <property type="entry name" value="HIS_KIN"/>
    <property type="match status" value="1"/>
</dbReference>
<feature type="domain" description="Histidine kinase" evidence="12">
    <location>
        <begin position="539"/>
        <end position="760"/>
    </location>
</feature>
<dbReference type="Pfam" id="PF08446">
    <property type="entry name" value="PAS_2"/>
    <property type="match status" value="1"/>
</dbReference>
<dbReference type="GO" id="GO:0000155">
    <property type="term" value="F:phosphorelay sensor kinase activity"/>
    <property type="evidence" value="ECO:0007669"/>
    <property type="project" value="InterPro"/>
</dbReference>
<evidence type="ECO:0000259" key="12">
    <source>
        <dbReference type="PROSITE" id="PS50109"/>
    </source>
</evidence>
<keyword evidence="7" id="KW-0808">Transferase</keyword>
<dbReference type="EMBL" id="JASJOS010000016">
    <property type="protein sequence ID" value="MDJ1484833.1"/>
    <property type="molecule type" value="Genomic_DNA"/>
</dbReference>
<dbReference type="Proteomes" id="UP001241110">
    <property type="component" value="Unassembled WGS sequence"/>
</dbReference>
<dbReference type="InterPro" id="IPR013654">
    <property type="entry name" value="PAS_2"/>
</dbReference>
<evidence type="ECO:0000313" key="13">
    <source>
        <dbReference type="EMBL" id="MDJ1484833.1"/>
    </source>
</evidence>
<dbReference type="InterPro" id="IPR003018">
    <property type="entry name" value="GAF"/>
</dbReference>
<comment type="catalytic activity">
    <reaction evidence="1">
        <text>ATP + protein L-histidine = ADP + protein N-phospho-L-histidine.</text>
        <dbReference type="EC" id="2.7.13.3"/>
    </reaction>
</comment>
<dbReference type="InterPro" id="IPR016132">
    <property type="entry name" value="Phyto_chromo_attachment"/>
</dbReference>
<sequence>MNKKIIVDIQNKTSVSIDSCEKEPIHIPGSIQPHGYLLAVTTDTHIITHCSANVEKFLHQPLEQVLGSSLETLFSSQYHSITAFLENEQARTNGTLLVEHHNGFGYCHLSVVKSNNLYILEFDQCADLAEDLSAARAGINELLMLVQKPQSIQALCQAMAVYVQNKLGFDRVMIYRFHPDYSGEIIGEAVNEGMEPYLGLRYPAGDIPAQARELYLRNKIRIISNVAYEPVPLFTYVEGDKSPEQLDLSDSFLRSVSPIHIQYLKNMGVTASFSLSIIKDNKLWGLIACHHNTPKYVSPSQRQAALLYGLVLSSQLDVYERAESLQLIARVDEALDVLLKKLQREGLDVNRIIIDPSLEHISGATGVIALIKGRIYRSGDTPSEEDTLNLLNFLHDHATSGTVVTQKLIDIYPEAEAYADVASGVIYHRLTNSTDDAIAWIKPGLDHVITWAGNPEKPMERDSETHQLQPRTSFAAWKQTVKSESIAWHNHQINATYLFASALQKYLHLAYLKKEEEKQRLLANELKKSNEELDNINWINAHDLKEPLRKIRVFISRMLQSEELPEKIEGDLQKVNKSAMRMQVLLEDIMNYARVAAREQLHNQEANLNEVIHEALDNFSEEMESRSAKITVDSMPLVYGNAFQLRQLFTNLIGNALKFTPPDKTPEITVSHAQSPTDEVTEADLTQYFVVNVTDNGVGFEDQYKERIFRLFQRLDNNVHGTGIGLAICRKIMENHQGKIDVSSQPGVGTTFRLYFPIEFIKPATLTN</sequence>
<proteinExistence type="inferred from homology"/>
<reference evidence="13" key="1">
    <citation type="submission" date="2023-05" db="EMBL/GenBank/DDBJ databases">
        <authorList>
            <person name="Zhang X."/>
        </authorList>
    </citation>
    <scope>NUCLEOTIDE SEQUENCE</scope>
    <source>
        <strain evidence="13">YF14B1</strain>
    </source>
</reference>
<dbReference type="PRINTS" id="PR00344">
    <property type="entry name" value="BCTRLSENSOR"/>
</dbReference>
<comment type="caution">
    <text evidence="13">The sequence shown here is derived from an EMBL/GenBank/DDBJ whole genome shotgun (WGS) entry which is preliminary data.</text>
</comment>
<comment type="similarity">
    <text evidence="2">In the N-terminal section; belongs to the phytochrome family.</text>
</comment>
<dbReference type="CDD" id="cd00082">
    <property type="entry name" value="HisKA"/>
    <property type="match status" value="1"/>
</dbReference>
<name>A0AAE3UBW0_9BACT</name>
<dbReference type="Gene3D" id="3.30.450.20">
    <property type="entry name" value="PAS domain"/>
    <property type="match status" value="1"/>
</dbReference>
<dbReference type="Gene3D" id="3.30.565.10">
    <property type="entry name" value="Histidine kinase-like ATPase, C-terminal domain"/>
    <property type="match status" value="1"/>
</dbReference>
<evidence type="ECO:0000256" key="6">
    <source>
        <dbReference type="ARBA" id="ARBA00022606"/>
    </source>
</evidence>
<dbReference type="Gene3D" id="3.30.450.270">
    <property type="match status" value="1"/>
</dbReference>
<dbReference type="InterPro" id="IPR003594">
    <property type="entry name" value="HATPase_dom"/>
</dbReference>
<dbReference type="InterPro" id="IPR052162">
    <property type="entry name" value="Sensor_kinase/Photoreceptor"/>
</dbReference>
<dbReference type="InterPro" id="IPR005467">
    <property type="entry name" value="His_kinase_dom"/>
</dbReference>
<keyword evidence="13" id="KW-0547">Nucleotide-binding</keyword>
<dbReference type="GO" id="GO:0005524">
    <property type="term" value="F:ATP binding"/>
    <property type="evidence" value="ECO:0007669"/>
    <property type="project" value="UniProtKB-KW"/>
</dbReference>
<evidence type="ECO:0000256" key="3">
    <source>
        <dbReference type="ARBA" id="ARBA00012438"/>
    </source>
</evidence>
<dbReference type="InterPro" id="IPR036097">
    <property type="entry name" value="HisK_dim/P_sf"/>
</dbReference>
<keyword evidence="9" id="KW-0157">Chromophore</keyword>
<dbReference type="SMART" id="SM00387">
    <property type="entry name" value="HATPase_c"/>
    <property type="match status" value="1"/>
</dbReference>
<evidence type="ECO:0000259" key="11">
    <source>
        <dbReference type="PROSITE" id="PS50046"/>
    </source>
</evidence>
<organism evidence="13 14">
    <name type="scientific">Xanthocytophaga flava</name>
    <dbReference type="NCBI Taxonomy" id="3048013"/>
    <lineage>
        <taxon>Bacteria</taxon>
        <taxon>Pseudomonadati</taxon>
        <taxon>Bacteroidota</taxon>
        <taxon>Cytophagia</taxon>
        <taxon>Cytophagales</taxon>
        <taxon>Rhodocytophagaceae</taxon>
        <taxon>Xanthocytophaga</taxon>
    </lineage>
</organism>
<keyword evidence="8" id="KW-0418">Kinase</keyword>
<feature type="domain" description="Phytochrome chromophore attachment site" evidence="11">
    <location>
        <begin position="151"/>
        <end position="315"/>
    </location>
</feature>
<dbReference type="InterPro" id="IPR029016">
    <property type="entry name" value="GAF-like_dom_sf"/>
</dbReference>
<evidence type="ECO:0000256" key="4">
    <source>
        <dbReference type="ARBA" id="ARBA00022543"/>
    </source>
</evidence>
<dbReference type="GO" id="GO:0009881">
    <property type="term" value="F:photoreceptor activity"/>
    <property type="evidence" value="ECO:0007669"/>
    <property type="project" value="UniProtKB-KW"/>
</dbReference>
<gene>
    <name evidence="13" type="ORF">QNI16_30310</name>
</gene>
<dbReference type="Gene3D" id="1.10.287.130">
    <property type="match status" value="1"/>
</dbReference>
<dbReference type="PROSITE" id="PS50046">
    <property type="entry name" value="PHYTOCHROME_2"/>
    <property type="match status" value="1"/>
</dbReference>
<dbReference type="FunFam" id="3.30.565.10:FF:000006">
    <property type="entry name" value="Sensor histidine kinase WalK"/>
    <property type="match status" value="1"/>
</dbReference>
<dbReference type="EC" id="2.7.13.3" evidence="3"/>
<evidence type="ECO:0000256" key="8">
    <source>
        <dbReference type="ARBA" id="ARBA00022777"/>
    </source>
</evidence>
<dbReference type="Pfam" id="PF02518">
    <property type="entry name" value="HATPase_c"/>
    <property type="match status" value="1"/>
</dbReference>
<dbReference type="Gene3D" id="3.30.450.40">
    <property type="match status" value="1"/>
</dbReference>
<dbReference type="SUPFAM" id="SSF55781">
    <property type="entry name" value="GAF domain-like"/>
    <property type="match status" value="2"/>
</dbReference>